<name>A0A0B6ZGL4_9EUPU</name>
<dbReference type="EMBL" id="HACG01020838">
    <property type="protein sequence ID" value="CEK67703.1"/>
    <property type="molecule type" value="Transcribed_RNA"/>
</dbReference>
<feature type="compositionally biased region" description="Polar residues" evidence="1">
    <location>
        <begin position="99"/>
        <end position="112"/>
    </location>
</feature>
<feature type="compositionally biased region" description="Low complexity" evidence="1">
    <location>
        <begin position="215"/>
        <end position="224"/>
    </location>
</feature>
<accession>A0A0B6ZGL4</accession>
<gene>
    <name evidence="2" type="primary">ORF63613</name>
</gene>
<feature type="non-terminal residue" evidence="2">
    <location>
        <position position="1"/>
    </location>
</feature>
<feature type="compositionally biased region" description="Basic and acidic residues" evidence="1">
    <location>
        <begin position="88"/>
        <end position="98"/>
    </location>
</feature>
<feature type="region of interest" description="Disordered" evidence="1">
    <location>
        <begin position="1"/>
        <end position="25"/>
    </location>
</feature>
<feature type="compositionally biased region" description="Polar residues" evidence="1">
    <location>
        <begin position="75"/>
        <end position="87"/>
    </location>
</feature>
<sequence>SFGHSFVGKRGPSFGHSFVGKRPGFRHNFVGKRGDGFDSNLLEKQDADNVDVVSIENEVEDNVNREIATEELLASQKTDNDSTSPTDTIKEDSSERDLNTSPQNFGSIDNDLVSYSQDDIGKRAPGFGHNFVGKRAPEFGHNFVGKRAPGFGHNFVGKRTPGFGHNFVGKRGDEVVVFDDGLLEENLKSEDILKLMNLIQTEESESNQDVDSVSDSDSSQKTNI</sequence>
<protein>
    <submittedName>
        <fullName evidence="2">Uncharacterized protein</fullName>
    </submittedName>
</protein>
<evidence type="ECO:0000256" key="1">
    <source>
        <dbReference type="SAM" id="MobiDB-lite"/>
    </source>
</evidence>
<reference evidence="2" key="1">
    <citation type="submission" date="2014-12" db="EMBL/GenBank/DDBJ databases">
        <title>Insight into the proteome of Arion vulgaris.</title>
        <authorList>
            <person name="Aradska J."/>
            <person name="Bulat T."/>
            <person name="Smidak R."/>
            <person name="Sarate P."/>
            <person name="Gangsoo J."/>
            <person name="Sialana F."/>
            <person name="Bilban M."/>
            <person name="Lubec G."/>
        </authorList>
    </citation>
    <scope>NUCLEOTIDE SEQUENCE</scope>
    <source>
        <tissue evidence="2">Skin</tissue>
    </source>
</reference>
<feature type="region of interest" description="Disordered" evidence="1">
    <location>
        <begin position="72"/>
        <end position="112"/>
    </location>
</feature>
<proteinExistence type="predicted"/>
<feature type="region of interest" description="Disordered" evidence="1">
    <location>
        <begin position="202"/>
        <end position="224"/>
    </location>
</feature>
<organism evidence="2">
    <name type="scientific">Arion vulgaris</name>
    <dbReference type="NCBI Taxonomy" id="1028688"/>
    <lineage>
        <taxon>Eukaryota</taxon>
        <taxon>Metazoa</taxon>
        <taxon>Spiralia</taxon>
        <taxon>Lophotrochozoa</taxon>
        <taxon>Mollusca</taxon>
        <taxon>Gastropoda</taxon>
        <taxon>Heterobranchia</taxon>
        <taxon>Euthyneura</taxon>
        <taxon>Panpulmonata</taxon>
        <taxon>Eupulmonata</taxon>
        <taxon>Stylommatophora</taxon>
        <taxon>Helicina</taxon>
        <taxon>Arionoidea</taxon>
        <taxon>Arionidae</taxon>
        <taxon>Arion</taxon>
    </lineage>
</organism>
<evidence type="ECO:0000313" key="2">
    <source>
        <dbReference type="EMBL" id="CEK67703.1"/>
    </source>
</evidence>
<feature type="compositionally biased region" description="Acidic residues" evidence="1">
    <location>
        <begin position="202"/>
        <end position="214"/>
    </location>
</feature>
<dbReference type="AlphaFoldDB" id="A0A0B6ZGL4"/>